<dbReference type="PROSITE" id="PS50106">
    <property type="entry name" value="PDZ"/>
    <property type="match status" value="1"/>
</dbReference>
<dbReference type="SMART" id="SM00228">
    <property type="entry name" value="PDZ"/>
    <property type="match status" value="2"/>
</dbReference>
<dbReference type="STRING" id="928856.SAMN04488049_11154"/>
<keyword evidence="2 7" id="KW-0645">Protease</keyword>
<dbReference type="InterPro" id="IPR001940">
    <property type="entry name" value="Peptidase_S1C"/>
</dbReference>
<dbReference type="EMBL" id="CYSD01000020">
    <property type="protein sequence ID" value="CUH77485.1"/>
    <property type="molecule type" value="Genomic_DNA"/>
</dbReference>
<dbReference type="GO" id="GO:0006508">
    <property type="term" value="P:proteolysis"/>
    <property type="evidence" value="ECO:0007669"/>
    <property type="project" value="UniProtKB-KW"/>
</dbReference>
<comment type="similarity">
    <text evidence="1">Belongs to the peptidase S1C family.</text>
</comment>
<name>A0A0P1G6Z3_9RHOB</name>
<evidence type="ECO:0000259" key="6">
    <source>
        <dbReference type="PROSITE" id="PS50106"/>
    </source>
</evidence>
<dbReference type="GO" id="GO:0004252">
    <property type="term" value="F:serine-type endopeptidase activity"/>
    <property type="evidence" value="ECO:0007669"/>
    <property type="project" value="InterPro"/>
</dbReference>
<dbReference type="InterPro" id="IPR009003">
    <property type="entry name" value="Peptidase_S1_PA"/>
</dbReference>
<protein>
    <submittedName>
        <fullName evidence="7">Putative periplasmic serine endoprotease DegP-like</fullName>
        <ecNumber evidence="7">3.4.21.107</ecNumber>
    </submittedName>
</protein>
<feature type="chain" id="PRO_5006063138" evidence="5">
    <location>
        <begin position="20"/>
        <end position="461"/>
    </location>
</feature>
<dbReference type="InterPro" id="IPR036034">
    <property type="entry name" value="PDZ_sf"/>
</dbReference>
<accession>A0A0P1G6Z3</accession>
<keyword evidence="4" id="KW-0720">Serine protease</keyword>
<keyword evidence="8" id="KW-1185">Reference proteome</keyword>
<dbReference type="OrthoDB" id="9758917at2"/>
<organism evidence="7 8">
    <name type="scientific">Tritonibacter multivorans</name>
    <dbReference type="NCBI Taxonomy" id="928856"/>
    <lineage>
        <taxon>Bacteria</taxon>
        <taxon>Pseudomonadati</taxon>
        <taxon>Pseudomonadota</taxon>
        <taxon>Alphaproteobacteria</taxon>
        <taxon>Rhodobacterales</taxon>
        <taxon>Paracoccaceae</taxon>
        <taxon>Tritonibacter</taxon>
    </lineage>
</organism>
<keyword evidence="3 7" id="KW-0378">Hydrolase</keyword>
<keyword evidence="5" id="KW-0732">Signal</keyword>
<proteinExistence type="inferred from homology"/>
<dbReference type="SUPFAM" id="SSF50494">
    <property type="entry name" value="Trypsin-like serine proteases"/>
    <property type="match status" value="1"/>
</dbReference>
<evidence type="ECO:0000256" key="3">
    <source>
        <dbReference type="ARBA" id="ARBA00022801"/>
    </source>
</evidence>
<evidence type="ECO:0000256" key="4">
    <source>
        <dbReference type="ARBA" id="ARBA00022825"/>
    </source>
</evidence>
<evidence type="ECO:0000256" key="5">
    <source>
        <dbReference type="SAM" id="SignalP"/>
    </source>
</evidence>
<dbReference type="Pfam" id="PF13180">
    <property type="entry name" value="PDZ_2"/>
    <property type="match status" value="1"/>
</dbReference>
<dbReference type="PANTHER" id="PTHR22939:SF129">
    <property type="entry name" value="SERINE PROTEASE HTRA2, MITOCHONDRIAL"/>
    <property type="match status" value="1"/>
</dbReference>
<dbReference type="Gene3D" id="2.30.42.10">
    <property type="match status" value="2"/>
</dbReference>
<dbReference type="AlphaFoldDB" id="A0A0P1G6Z3"/>
<dbReference type="PANTHER" id="PTHR22939">
    <property type="entry name" value="SERINE PROTEASE FAMILY S1C HTRA-RELATED"/>
    <property type="match status" value="1"/>
</dbReference>
<feature type="domain" description="PDZ" evidence="6">
    <location>
        <begin position="280"/>
        <end position="320"/>
    </location>
</feature>
<evidence type="ECO:0000313" key="8">
    <source>
        <dbReference type="Proteomes" id="UP000052022"/>
    </source>
</evidence>
<reference evidence="7 8" key="1">
    <citation type="submission" date="2015-09" db="EMBL/GenBank/DDBJ databases">
        <authorList>
            <consortium name="Swine Surveillance"/>
        </authorList>
    </citation>
    <scope>NUCLEOTIDE SEQUENCE [LARGE SCALE GENOMIC DNA]</scope>
    <source>
        <strain evidence="7 8">CECT 7557</strain>
    </source>
</reference>
<dbReference type="Pfam" id="PF17820">
    <property type="entry name" value="PDZ_6"/>
    <property type="match status" value="1"/>
</dbReference>
<dbReference type="PRINTS" id="PR00834">
    <property type="entry name" value="PROTEASES2C"/>
</dbReference>
<dbReference type="EC" id="3.4.21.107" evidence="7"/>
<dbReference type="Gene3D" id="2.40.10.120">
    <property type="match status" value="1"/>
</dbReference>
<dbReference type="InterPro" id="IPR001478">
    <property type="entry name" value="PDZ"/>
</dbReference>
<evidence type="ECO:0000256" key="1">
    <source>
        <dbReference type="ARBA" id="ARBA00010541"/>
    </source>
</evidence>
<sequence>MLRALFLAVSLMLPTLALAETRVPQSQAEIAMGFAPVVKQSAPAVVNIYAKIVRQGQTRSPFAGDPFFDEFFRGLTQPRPRVQNSLGSGVILSADGLVVSNYHVVGMATDIRVVTNERREYRAEVILADKDSDLALLRLEGAEDLPFLHLRDSDRVEVGELALAIGNPFGVGQTVSSGIISGLARTGSGGGQGFGYFIQTDAPINPGNSGGALIDIRGDLIGINTRILSRSGGSNGIGFAIPANLVSEFLRQAEVGTEEFQRPWAGMSGQSVDYDLAEALGLERADGMLISELHDQSPFAEAGFRVGDVVLAVDGLSVTSPAEMVFRLTVAGLGNTAEVTRLRAGKVSTHDIPLQVAPGGDELRTLTLNDRAALPGLTVADLTPKLVSQMQLPLDTKGVVVTDPGPVAARVGVQPGDVILAVNRATLERAEDLPDFLAEAGRWVRLDVQRRGRHVQLRFRL</sequence>
<dbReference type="Pfam" id="PF13365">
    <property type="entry name" value="Trypsin_2"/>
    <property type="match status" value="1"/>
</dbReference>
<dbReference type="RefSeq" id="WP_058289499.1">
    <property type="nucleotide sequence ID" value="NZ_CYSD01000020.1"/>
</dbReference>
<dbReference type="Proteomes" id="UP000052022">
    <property type="component" value="Unassembled WGS sequence"/>
</dbReference>
<feature type="signal peptide" evidence="5">
    <location>
        <begin position="1"/>
        <end position="19"/>
    </location>
</feature>
<evidence type="ECO:0000313" key="7">
    <source>
        <dbReference type="EMBL" id="CUH77485.1"/>
    </source>
</evidence>
<dbReference type="InterPro" id="IPR041489">
    <property type="entry name" value="PDZ_6"/>
</dbReference>
<gene>
    <name evidence="7" type="primary">mucD_2</name>
    <name evidence="7" type="ORF">TRM7557_01397</name>
</gene>
<evidence type="ECO:0000256" key="2">
    <source>
        <dbReference type="ARBA" id="ARBA00022670"/>
    </source>
</evidence>
<dbReference type="SUPFAM" id="SSF50156">
    <property type="entry name" value="PDZ domain-like"/>
    <property type="match status" value="2"/>
</dbReference>